<evidence type="ECO:0000256" key="1">
    <source>
        <dbReference type="SAM" id="MobiDB-lite"/>
    </source>
</evidence>
<gene>
    <name evidence="2" type="ORF">GCM10008066_13620</name>
</gene>
<name>A0A8J3ATK2_9BURK</name>
<evidence type="ECO:0000313" key="3">
    <source>
        <dbReference type="Proteomes" id="UP000642180"/>
    </source>
</evidence>
<feature type="compositionally biased region" description="Basic and acidic residues" evidence="1">
    <location>
        <begin position="1"/>
        <end position="20"/>
    </location>
</feature>
<dbReference type="RefSeq" id="WP_188380490.1">
    <property type="nucleotide sequence ID" value="NZ_BMDI01000001.1"/>
</dbReference>
<dbReference type="AlphaFoldDB" id="A0A8J3ATK2"/>
<keyword evidence="3" id="KW-1185">Reference proteome</keyword>
<organism evidence="2 3">
    <name type="scientific">Oxalicibacterium faecigallinarum</name>
    <dbReference type="NCBI Taxonomy" id="573741"/>
    <lineage>
        <taxon>Bacteria</taxon>
        <taxon>Pseudomonadati</taxon>
        <taxon>Pseudomonadota</taxon>
        <taxon>Betaproteobacteria</taxon>
        <taxon>Burkholderiales</taxon>
        <taxon>Oxalobacteraceae</taxon>
        <taxon>Oxalicibacterium</taxon>
    </lineage>
</organism>
<comment type="caution">
    <text evidence="2">The sequence shown here is derived from an EMBL/GenBank/DDBJ whole genome shotgun (WGS) entry which is preliminary data.</text>
</comment>
<feature type="region of interest" description="Disordered" evidence="1">
    <location>
        <begin position="1"/>
        <end position="84"/>
    </location>
</feature>
<dbReference type="EMBL" id="BMDI01000001">
    <property type="protein sequence ID" value="GGI18360.1"/>
    <property type="molecule type" value="Genomic_DNA"/>
</dbReference>
<accession>A0A8J3ATK2</accession>
<proteinExistence type="predicted"/>
<evidence type="ECO:0000313" key="2">
    <source>
        <dbReference type="EMBL" id="GGI18360.1"/>
    </source>
</evidence>
<reference evidence="3" key="1">
    <citation type="journal article" date="2019" name="Int. J. Syst. Evol. Microbiol.">
        <title>The Global Catalogue of Microorganisms (GCM) 10K type strain sequencing project: providing services to taxonomists for standard genome sequencing and annotation.</title>
        <authorList>
            <consortium name="The Broad Institute Genomics Platform"/>
            <consortium name="The Broad Institute Genome Sequencing Center for Infectious Disease"/>
            <person name="Wu L."/>
            <person name="Ma J."/>
        </authorList>
    </citation>
    <scope>NUCLEOTIDE SEQUENCE [LARGE SCALE GENOMIC DNA]</scope>
    <source>
        <strain evidence="3">CCM 2767</strain>
    </source>
</reference>
<protein>
    <submittedName>
        <fullName evidence="2">Uncharacterized protein</fullName>
    </submittedName>
</protein>
<dbReference type="Proteomes" id="UP000642180">
    <property type="component" value="Unassembled WGS sequence"/>
</dbReference>
<sequence length="84" mass="9264">MSEHKIEKTNSDRMVEKNRADVPQPVRAGTGPESMTYQQRTGVYVENDPANKPAGTPDVPRKVPDQPAYEKNTALASDKPVAEK</sequence>